<dbReference type="AlphaFoldDB" id="A0A0D5YSA2"/>
<gene>
    <name evidence="3" type="ORF">VC82_1520</name>
</gene>
<proteinExistence type="predicted"/>
<name>A0A0D5YSA2_9FLAO</name>
<evidence type="ECO:0000259" key="2">
    <source>
        <dbReference type="Pfam" id="PF10026"/>
    </source>
</evidence>
<dbReference type="EMBL" id="CP011071">
    <property type="protein sequence ID" value="AKA35140.1"/>
    <property type="molecule type" value="Genomic_DNA"/>
</dbReference>
<organism evidence="3 4">
    <name type="scientific">Flagellimonas lutaonensis</name>
    <dbReference type="NCBI Taxonomy" id="516051"/>
    <lineage>
        <taxon>Bacteria</taxon>
        <taxon>Pseudomonadati</taxon>
        <taxon>Bacteroidota</taxon>
        <taxon>Flavobacteriia</taxon>
        <taxon>Flavobacteriales</taxon>
        <taxon>Flavobacteriaceae</taxon>
        <taxon>Flagellimonas</taxon>
    </lineage>
</organism>
<feature type="signal peptide" evidence="1">
    <location>
        <begin position="1"/>
        <end position="24"/>
    </location>
</feature>
<dbReference type="InterPro" id="IPR018728">
    <property type="entry name" value="DUF2268"/>
</dbReference>
<protein>
    <recommendedName>
        <fullName evidence="2">DUF2268 domain-containing protein</fullName>
    </recommendedName>
</protein>
<feature type="chain" id="PRO_5002300260" description="DUF2268 domain-containing protein" evidence="1">
    <location>
        <begin position="25"/>
        <end position="245"/>
    </location>
</feature>
<accession>A0A0D5YSA2</accession>
<evidence type="ECO:0000256" key="1">
    <source>
        <dbReference type="SAM" id="SignalP"/>
    </source>
</evidence>
<dbReference type="Proteomes" id="UP000032726">
    <property type="component" value="Chromosome"/>
</dbReference>
<dbReference type="RefSeq" id="WP_045801825.1">
    <property type="nucleotide sequence ID" value="NZ_CP011071.1"/>
</dbReference>
<dbReference type="STRING" id="516051.VC82_1520"/>
<dbReference type="HOGENOM" id="CLU_086343_0_0_10"/>
<evidence type="ECO:0000313" key="3">
    <source>
        <dbReference type="EMBL" id="AKA35140.1"/>
    </source>
</evidence>
<dbReference type="KEGG" id="mlt:VC82_1520"/>
<dbReference type="Pfam" id="PF10026">
    <property type="entry name" value="DUF2268"/>
    <property type="match status" value="1"/>
</dbReference>
<feature type="domain" description="DUF2268" evidence="2">
    <location>
        <begin position="56"/>
        <end position="229"/>
    </location>
</feature>
<sequence length="245" mass="27099">MLKRFFVLLLAACPLCLHSCSSSSELSDCNPVGGRTDICLVFDNDPALAQHKPLIQELISEAFGQINAKMPIDNLTIEIVANAQQTIPEIGIGGFNPSTEKIIIYINPNFANLVASMEKELGPQLAHEIHHAKRRRSVGYGNTLLQAMVSEGLADHFSIEVFGIDPPLWSIALEEAELQQWIATASETWNESGYNHSTWFFGTTSEVPRWAGYSIGFELVKKYLEANPTERPSNLHDEVAASFEP</sequence>
<dbReference type="OrthoDB" id="69012at2"/>
<reference evidence="3 4" key="1">
    <citation type="submission" date="2015-03" db="EMBL/GenBank/DDBJ databases">
        <title>Complete genome sequence of Muricauda lutaonensis CC-HSB-11T, isolated from a coastal hot spring.</title>
        <authorList>
            <person name="Kim K.M."/>
        </authorList>
    </citation>
    <scope>NUCLEOTIDE SEQUENCE [LARGE SCALE GENOMIC DNA]</scope>
    <source>
        <strain evidence="3 4">CC-HSB-11</strain>
    </source>
</reference>
<evidence type="ECO:0000313" key="4">
    <source>
        <dbReference type="Proteomes" id="UP000032726"/>
    </source>
</evidence>
<keyword evidence="4" id="KW-1185">Reference proteome</keyword>
<keyword evidence="1" id="KW-0732">Signal</keyword>